<feature type="region of interest" description="Disordered" evidence="1">
    <location>
        <begin position="507"/>
        <end position="601"/>
    </location>
</feature>
<dbReference type="Proteomes" id="UP001152130">
    <property type="component" value="Unassembled WGS sequence"/>
</dbReference>
<feature type="compositionally biased region" description="Basic and acidic residues" evidence="1">
    <location>
        <begin position="551"/>
        <end position="565"/>
    </location>
</feature>
<feature type="chain" id="PRO_5040944499" description="Apple domain-containing protein" evidence="2">
    <location>
        <begin position="21"/>
        <end position="601"/>
    </location>
</feature>
<feature type="compositionally biased region" description="Low complexity" evidence="1">
    <location>
        <begin position="507"/>
        <end position="533"/>
    </location>
</feature>
<keyword evidence="4" id="KW-1185">Reference proteome</keyword>
<evidence type="ECO:0000256" key="1">
    <source>
        <dbReference type="SAM" id="MobiDB-lite"/>
    </source>
</evidence>
<proteinExistence type="predicted"/>
<keyword evidence="2" id="KW-0732">Signal</keyword>
<feature type="signal peptide" evidence="2">
    <location>
        <begin position="1"/>
        <end position="20"/>
    </location>
</feature>
<gene>
    <name evidence="3" type="ORF">NW766_000912</name>
</gene>
<dbReference type="AlphaFoldDB" id="A0A9W8Q1A4"/>
<dbReference type="EMBL" id="JAPDHF010000001">
    <property type="protein sequence ID" value="KAJ4024672.1"/>
    <property type="molecule type" value="Genomic_DNA"/>
</dbReference>
<evidence type="ECO:0000313" key="3">
    <source>
        <dbReference type="EMBL" id="KAJ4024672.1"/>
    </source>
</evidence>
<dbReference type="OrthoDB" id="5985073at2759"/>
<evidence type="ECO:0008006" key="5">
    <source>
        <dbReference type="Google" id="ProtNLM"/>
    </source>
</evidence>
<organism evidence="3 4">
    <name type="scientific">Fusarium irregulare</name>
    <dbReference type="NCBI Taxonomy" id="2494466"/>
    <lineage>
        <taxon>Eukaryota</taxon>
        <taxon>Fungi</taxon>
        <taxon>Dikarya</taxon>
        <taxon>Ascomycota</taxon>
        <taxon>Pezizomycotina</taxon>
        <taxon>Sordariomycetes</taxon>
        <taxon>Hypocreomycetidae</taxon>
        <taxon>Hypocreales</taxon>
        <taxon>Nectriaceae</taxon>
        <taxon>Fusarium</taxon>
        <taxon>Fusarium incarnatum-equiseti species complex</taxon>
    </lineage>
</organism>
<evidence type="ECO:0000256" key="2">
    <source>
        <dbReference type="SAM" id="SignalP"/>
    </source>
</evidence>
<protein>
    <recommendedName>
        <fullName evidence="5">Apple domain-containing protein</fullName>
    </recommendedName>
</protein>
<comment type="caution">
    <text evidence="3">The sequence shown here is derived from an EMBL/GenBank/DDBJ whole genome shotgun (WGS) entry which is preliminary data.</text>
</comment>
<accession>A0A9W8Q1A4</accession>
<reference evidence="3" key="1">
    <citation type="submission" date="2022-10" db="EMBL/GenBank/DDBJ databases">
        <title>Fusarium specimens isolated from Avocado Roots.</title>
        <authorList>
            <person name="Stajich J."/>
            <person name="Roper C."/>
            <person name="Heimlech-Rivalta G."/>
        </authorList>
    </citation>
    <scope>NUCLEOTIDE SEQUENCE</scope>
    <source>
        <strain evidence="3">CF00143</strain>
    </source>
</reference>
<evidence type="ECO:0000313" key="4">
    <source>
        <dbReference type="Proteomes" id="UP001152130"/>
    </source>
</evidence>
<sequence>MRAQFIPGAALALLGQLAAAEDSGFGTHVPCSDCPPGVGPTPVPITAQFQELEHCSMTTTHASTGYACDEAKSTFVSTSIPAACTDGTYTTTLVTEIDQIITVEYSRKTASRSWHEEDGYPAPTPAIVIDVVEYIYTVPFNQLGKHALPDYEGCGLCPADACGPNDLREEFQNVAVKECHNGNCVVYDAVRKCKPKYSTTTKVHKGESRVYTKGISGYYTRLERPPVTALPCLPSAPVGCEVIQAPYVTVVHEEFVTLSAIYTVPAAGGYYGGSYYGGGYGGGFIDGPGHQSPHPTYQPRPIGTCATCVPPPGWTVIVTVINNPTYGPSTVTLTVPTTVTEPTTVLVPTTVIANPTGADIPTDIPVSTDDSGNPVFPPTVTDGSDATAAPTAVPTSGALSCPGSDRSVFLTGERSTFQIQCFSGLSGVEINAKRDEVAARNALLSRDIGNSGSFEGCIELCDNTQDCVAAAYYPDSGRCRGFSSVDGSTAEENVWAANLIAKGPGFSTTSSTQAPTSTEASSAVTASADSTSAQPTAQPSSDPDPDTEEASVERRSELVPKRSVSDKNMNTGEVRRRAGRISNANLDKATKKSKRAINIQL</sequence>
<name>A0A9W8Q1A4_9HYPO</name>